<comment type="caution">
    <text evidence="2">The sequence shown here is derived from an EMBL/GenBank/DDBJ whole genome shotgun (WGS) entry which is preliminary data.</text>
</comment>
<evidence type="ECO:0000256" key="1">
    <source>
        <dbReference type="SAM" id="MobiDB-lite"/>
    </source>
</evidence>
<sequence>MSENAVRQNGQLVRNDSLWHRSDSAPRNKISRFQAPISAPEYTYGISNIDTTTEGTSDDLTVVDAASLRRQ</sequence>
<accession>A0A2J8SHV8</accession>
<reference evidence="2" key="1">
    <citation type="submission" date="2017-12" db="EMBL/GenBank/DDBJ databases">
        <title>High-resolution comparative analysis of great ape genomes.</title>
        <authorList>
            <person name="Pollen A."/>
            <person name="Hastie A."/>
            <person name="Hormozdiari F."/>
            <person name="Dougherty M."/>
            <person name="Liu R."/>
            <person name="Chaisson M."/>
            <person name="Hoppe E."/>
            <person name="Hill C."/>
            <person name="Pang A."/>
            <person name="Hillier L."/>
            <person name="Baker C."/>
            <person name="Armstrong J."/>
            <person name="Shendure J."/>
            <person name="Paten B."/>
            <person name="Wilson R."/>
            <person name="Chao H."/>
            <person name="Schneider V."/>
            <person name="Ventura M."/>
            <person name="Kronenberg Z."/>
            <person name="Murali S."/>
            <person name="Gordon D."/>
            <person name="Cantsilieris S."/>
            <person name="Munson K."/>
            <person name="Nelson B."/>
            <person name="Raja A."/>
            <person name="Underwood J."/>
            <person name="Diekhans M."/>
            <person name="Fiddes I."/>
            <person name="Haussler D."/>
            <person name="Eichler E."/>
        </authorList>
    </citation>
    <scope>NUCLEOTIDE SEQUENCE [LARGE SCALE GENOMIC DNA]</scope>
    <source>
        <strain evidence="2">Susie</strain>
    </source>
</reference>
<organism evidence="2">
    <name type="scientific">Pongo abelii</name>
    <name type="common">Sumatran orangutan</name>
    <name type="synonym">Pongo pygmaeus abelii</name>
    <dbReference type="NCBI Taxonomy" id="9601"/>
    <lineage>
        <taxon>Eukaryota</taxon>
        <taxon>Metazoa</taxon>
        <taxon>Chordata</taxon>
        <taxon>Craniata</taxon>
        <taxon>Vertebrata</taxon>
        <taxon>Euteleostomi</taxon>
        <taxon>Mammalia</taxon>
        <taxon>Eutheria</taxon>
        <taxon>Euarchontoglires</taxon>
        <taxon>Primates</taxon>
        <taxon>Haplorrhini</taxon>
        <taxon>Catarrhini</taxon>
        <taxon>Hominidae</taxon>
        <taxon>Pongo</taxon>
    </lineage>
</organism>
<feature type="non-terminal residue" evidence="2">
    <location>
        <position position="71"/>
    </location>
</feature>
<name>A0A2J8SHV8_PONAB</name>
<feature type="compositionally biased region" description="Basic and acidic residues" evidence="1">
    <location>
        <begin position="17"/>
        <end position="26"/>
    </location>
</feature>
<protein>
    <submittedName>
        <fullName evidence="2">MFF isoform 16</fullName>
    </submittedName>
</protein>
<dbReference type="GO" id="GO:0005741">
    <property type="term" value="C:mitochondrial outer membrane"/>
    <property type="evidence" value="ECO:0007669"/>
    <property type="project" value="UniProtKB-SubCell"/>
</dbReference>
<dbReference type="AlphaFoldDB" id="A0A2J8SHV8"/>
<proteinExistence type="predicted"/>
<gene>
    <name evidence="2" type="ORF">CR201_G0042864</name>
</gene>
<feature type="compositionally biased region" description="Polar residues" evidence="1">
    <location>
        <begin position="1"/>
        <end position="14"/>
    </location>
</feature>
<feature type="region of interest" description="Disordered" evidence="1">
    <location>
        <begin position="1"/>
        <end position="34"/>
    </location>
</feature>
<evidence type="ECO:0000313" key="2">
    <source>
        <dbReference type="EMBL" id="PNJ20351.1"/>
    </source>
</evidence>
<dbReference type="EMBL" id="NDHI03003567">
    <property type="protein sequence ID" value="PNJ20351.1"/>
    <property type="molecule type" value="Genomic_DNA"/>
</dbReference>